<dbReference type="GO" id="GO:0005829">
    <property type="term" value="C:cytosol"/>
    <property type="evidence" value="ECO:0007669"/>
    <property type="project" value="TreeGrafter"/>
</dbReference>
<comment type="function">
    <text evidence="3">Required for rescue of stalled ribosomes mediated by trans-translation. Binds to transfer-messenger RNA (tmRNA), required for stable association of tmRNA with ribosomes. tmRNA and SmpB together mimic tRNA shape, replacing the anticodon stem-loop with SmpB. tmRNA is encoded by the ssrA gene; the 2 termini fold to resemble tRNA(Ala) and it encodes a 'tag peptide', a short internal open reading frame. During trans-translation Ala-aminoacylated tmRNA acts like a tRNA, entering the A-site of stalled ribosomes, displacing the stalled mRNA. The ribosome then switches to translate the ORF on the tmRNA; the nascent peptide is terminated with the 'tag peptide' encoded by the tmRNA and targeted for degradation. The ribosome is freed to recommence translation, which seems to be the essential function of trans-translation.</text>
</comment>
<dbReference type="GO" id="GO:0070930">
    <property type="term" value="P:trans-translation-dependent protein tagging"/>
    <property type="evidence" value="ECO:0007669"/>
    <property type="project" value="TreeGrafter"/>
</dbReference>
<dbReference type="Pfam" id="PF01668">
    <property type="entry name" value="SmpB"/>
    <property type="match status" value="1"/>
</dbReference>
<dbReference type="InterPro" id="IPR000037">
    <property type="entry name" value="SsrA-bd_prot"/>
</dbReference>
<dbReference type="GO" id="GO:0003723">
    <property type="term" value="F:RNA binding"/>
    <property type="evidence" value="ECO:0007669"/>
    <property type="project" value="UniProtKB-UniRule"/>
</dbReference>
<accession>A0A1F6BP06</accession>
<dbReference type="NCBIfam" id="NF003843">
    <property type="entry name" value="PRK05422.1"/>
    <property type="match status" value="1"/>
</dbReference>
<dbReference type="AlphaFoldDB" id="A0A1F6BP06"/>
<proteinExistence type="inferred from homology"/>
<dbReference type="SUPFAM" id="SSF74982">
    <property type="entry name" value="Small protein B (SmpB)"/>
    <property type="match status" value="1"/>
</dbReference>
<evidence type="ECO:0000313" key="5">
    <source>
        <dbReference type="Proteomes" id="UP000178825"/>
    </source>
</evidence>
<protein>
    <recommendedName>
        <fullName evidence="3">SsrA-binding protein</fullName>
    </recommendedName>
    <alternativeName>
        <fullName evidence="3">Small protein B</fullName>
    </alternativeName>
</protein>
<evidence type="ECO:0000313" key="4">
    <source>
        <dbReference type="EMBL" id="OGG38502.1"/>
    </source>
</evidence>
<dbReference type="CDD" id="cd09294">
    <property type="entry name" value="SmpB"/>
    <property type="match status" value="1"/>
</dbReference>
<dbReference type="EMBL" id="MFKJ01000019">
    <property type="protein sequence ID" value="OGG38502.1"/>
    <property type="molecule type" value="Genomic_DNA"/>
</dbReference>
<dbReference type="Proteomes" id="UP000178825">
    <property type="component" value="Unassembled WGS sequence"/>
</dbReference>
<evidence type="ECO:0000256" key="3">
    <source>
        <dbReference type="HAMAP-Rule" id="MF_00023"/>
    </source>
</evidence>
<comment type="caution">
    <text evidence="4">The sequence shown here is derived from an EMBL/GenBank/DDBJ whole genome shotgun (WGS) entry which is preliminary data.</text>
</comment>
<dbReference type="NCBIfam" id="TIGR00086">
    <property type="entry name" value="smpB"/>
    <property type="match status" value="1"/>
</dbReference>
<gene>
    <name evidence="3" type="primary">smpB</name>
    <name evidence="4" type="ORF">A3D55_02250</name>
</gene>
<evidence type="ECO:0000256" key="2">
    <source>
        <dbReference type="ARBA" id="ARBA00022884"/>
    </source>
</evidence>
<dbReference type="PANTHER" id="PTHR30308:SF2">
    <property type="entry name" value="SSRA-BINDING PROTEIN"/>
    <property type="match status" value="1"/>
</dbReference>
<dbReference type="Gene3D" id="2.40.280.10">
    <property type="match status" value="1"/>
</dbReference>
<dbReference type="PANTHER" id="PTHR30308">
    <property type="entry name" value="TMRNA-BINDING COMPONENT OF TRANS-TRANSLATION TAGGING COMPLEX"/>
    <property type="match status" value="1"/>
</dbReference>
<sequence length="142" mass="16345">MKIFAVNKKAEFDYEILERFEAGIALTGHEAKSIKMGHINLSGSHVIVKGKNASVIGMSVSSFQPINRPEKYDSERVRKLLLNEKELGYLAGKLREGLTLLPIKLYNKKSFMKLELGLGRGKKKWDKRETLKKRETEREIRR</sequence>
<evidence type="ECO:0000256" key="1">
    <source>
        <dbReference type="ARBA" id="ARBA00022490"/>
    </source>
</evidence>
<dbReference type="GO" id="GO:0070929">
    <property type="term" value="P:trans-translation"/>
    <property type="evidence" value="ECO:0007669"/>
    <property type="project" value="UniProtKB-UniRule"/>
</dbReference>
<dbReference type="HAMAP" id="MF_00023">
    <property type="entry name" value="SmpB"/>
    <property type="match status" value="1"/>
</dbReference>
<reference evidence="4 5" key="1">
    <citation type="journal article" date="2016" name="Nat. Commun.">
        <title>Thousands of microbial genomes shed light on interconnected biogeochemical processes in an aquifer system.</title>
        <authorList>
            <person name="Anantharaman K."/>
            <person name="Brown C.T."/>
            <person name="Hug L.A."/>
            <person name="Sharon I."/>
            <person name="Castelle C.J."/>
            <person name="Probst A.J."/>
            <person name="Thomas B.C."/>
            <person name="Singh A."/>
            <person name="Wilkins M.J."/>
            <person name="Karaoz U."/>
            <person name="Brodie E.L."/>
            <person name="Williams K.H."/>
            <person name="Hubbard S.S."/>
            <person name="Banfield J.F."/>
        </authorList>
    </citation>
    <scope>NUCLEOTIDE SEQUENCE [LARGE SCALE GENOMIC DNA]</scope>
</reference>
<dbReference type="InterPro" id="IPR023620">
    <property type="entry name" value="SmpB"/>
</dbReference>
<comment type="similarity">
    <text evidence="3">Belongs to the SmpB family.</text>
</comment>
<name>A0A1F6BP06_9BACT</name>
<organism evidence="4 5">
    <name type="scientific">Candidatus Jorgensenbacteria bacterium RIFCSPHIGHO2_02_FULL_45_20</name>
    <dbReference type="NCBI Taxonomy" id="1798470"/>
    <lineage>
        <taxon>Bacteria</taxon>
        <taxon>Candidatus Joergenseniibacteriota</taxon>
    </lineage>
</organism>
<keyword evidence="2 3" id="KW-0694">RNA-binding</keyword>
<dbReference type="STRING" id="1798470.A3D55_02250"/>
<keyword evidence="1 3" id="KW-0963">Cytoplasm</keyword>
<comment type="subcellular location">
    <subcellularLocation>
        <location evidence="3">Cytoplasm</location>
    </subcellularLocation>
    <text evidence="3">The tmRNA-SmpB complex associates with stalled 70S ribosomes.</text>
</comment>